<dbReference type="Proteomes" id="UP000559626">
    <property type="component" value="Unassembled WGS sequence"/>
</dbReference>
<sequence>MAHLVSSHPLGAELNVQRQTTGAAPWHAWYKYPKVGLALVYFDYRNPLLGQSYAATVYLSKSISRTARHDFSFRLGTGLGYFPLHYDLYSNRKNTFISSPLNATIQLRFEYDVALSEHLGLLLALGLHHYSNGATDKPNFGINLPTVAVGVNYHQQRPAPVRPGYAPAPPDVGHNFLNVSTSVAFKKRSAFDPTTYVVNSITLAAGRRLNRKSNLLVGLEGFYDRSLRAAQLDTARDTRHLPDTRKAGAFLGHELLLGRLALVTHLGVYFYNPYKSNPFYYERVGLKYHLTPWLFGALDLKVHRFAADALELKVGARLGR</sequence>
<dbReference type="InterPro" id="IPR018550">
    <property type="entry name" value="Lipid-A_deacylase-rel"/>
</dbReference>
<reference evidence="1 2" key="1">
    <citation type="submission" date="2020-04" db="EMBL/GenBank/DDBJ databases">
        <title>Hymenobacter polaris sp. nov., isolated from Arctic soil.</title>
        <authorList>
            <person name="Dahal R.H."/>
        </authorList>
    </citation>
    <scope>NUCLEOTIDE SEQUENCE [LARGE SCALE GENOMIC DNA]</scope>
    <source>
        <strain evidence="1 2">RP-2-7</strain>
    </source>
</reference>
<protein>
    <recommendedName>
        <fullName evidence="3">Acyloxyacyl hydrolase</fullName>
    </recommendedName>
</protein>
<gene>
    <name evidence="1" type="ORF">HHL22_16030</name>
</gene>
<proteinExistence type="predicted"/>
<dbReference type="Pfam" id="PF09411">
    <property type="entry name" value="PagL"/>
    <property type="match status" value="1"/>
</dbReference>
<name>A0A7Y0FN96_9BACT</name>
<organism evidence="1 2">
    <name type="scientific">Hymenobacter polaris</name>
    <dbReference type="NCBI Taxonomy" id="2682546"/>
    <lineage>
        <taxon>Bacteria</taxon>
        <taxon>Pseudomonadati</taxon>
        <taxon>Bacteroidota</taxon>
        <taxon>Cytophagia</taxon>
        <taxon>Cytophagales</taxon>
        <taxon>Hymenobacteraceae</taxon>
        <taxon>Hymenobacter</taxon>
    </lineage>
</organism>
<dbReference type="EMBL" id="JABBGH010000002">
    <property type="protein sequence ID" value="NML66717.1"/>
    <property type="molecule type" value="Genomic_DNA"/>
</dbReference>
<accession>A0A7Y0FN96</accession>
<dbReference type="AlphaFoldDB" id="A0A7Y0FN96"/>
<keyword evidence="2" id="KW-1185">Reference proteome</keyword>
<dbReference type="Gene3D" id="2.40.160.20">
    <property type="match status" value="1"/>
</dbReference>
<evidence type="ECO:0000313" key="2">
    <source>
        <dbReference type="Proteomes" id="UP000559626"/>
    </source>
</evidence>
<comment type="caution">
    <text evidence="1">The sequence shown here is derived from an EMBL/GenBank/DDBJ whole genome shotgun (WGS) entry which is preliminary data.</text>
</comment>
<dbReference type="RefSeq" id="WP_169532345.1">
    <property type="nucleotide sequence ID" value="NZ_JABBGH010000002.1"/>
</dbReference>
<evidence type="ECO:0008006" key="3">
    <source>
        <dbReference type="Google" id="ProtNLM"/>
    </source>
</evidence>
<evidence type="ECO:0000313" key="1">
    <source>
        <dbReference type="EMBL" id="NML66717.1"/>
    </source>
</evidence>